<evidence type="ECO:0000259" key="1">
    <source>
        <dbReference type="Pfam" id="PF07702"/>
    </source>
</evidence>
<comment type="caution">
    <text evidence="2">The sequence shown here is derived from an EMBL/GenBank/DDBJ whole genome shotgun (WGS) entry which is preliminary data.</text>
</comment>
<dbReference type="EMBL" id="JAAXOP010000005">
    <property type="protein sequence ID" value="NKY50979.1"/>
    <property type="molecule type" value="Genomic_DNA"/>
</dbReference>
<evidence type="ECO:0000313" key="3">
    <source>
        <dbReference type="Proteomes" id="UP000565711"/>
    </source>
</evidence>
<name>A0A846Y2X6_9NOCA</name>
<dbReference type="SUPFAM" id="SSF64288">
    <property type="entry name" value="Chorismate lyase-like"/>
    <property type="match status" value="1"/>
</dbReference>
<sequence>MPLPEESSGLDIPDGVPVIDVLHTGIDQHGHPFEVTHFVMRADFNGLDYNVPVED</sequence>
<dbReference type="Proteomes" id="UP000565711">
    <property type="component" value="Unassembled WGS sequence"/>
</dbReference>
<evidence type="ECO:0000313" key="2">
    <source>
        <dbReference type="EMBL" id="NKY50979.1"/>
    </source>
</evidence>
<protein>
    <submittedName>
        <fullName evidence="2">UTRA domain-containing protein</fullName>
    </submittedName>
</protein>
<keyword evidence="3" id="KW-1185">Reference proteome</keyword>
<dbReference type="GO" id="GO:0003677">
    <property type="term" value="F:DNA binding"/>
    <property type="evidence" value="ECO:0007669"/>
    <property type="project" value="InterPro"/>
</dbReference>
<dbReference type="Pfam" id="PF07702">
    <property type="entry name" value="UTRA"/>
    <property type="match status" value="1"/>
</dbReference>
<proteinExistence type="predicted"/>
<reference evidence="2 3" key="1">
    <citation type="submission" date="2020-04" db="EMBL/GenBank/DDBJ databases">
        <title>MicrobeNet Type strains.</title>
        <authorList>
            <person name="Nicholson A.C."/>
        </authorList>
    </citation>
    <scope>NUCLEOTIDE SEQUENCE [LARGE SCALE GENOMIC DNA]</scope>
    <source>
        <strain evidence="2 3">JCM 12354</strain>
    </source>
</reference>
<dbReference type="InterPro" id="IPR011663">
    <property type="entry name" value="UTRA"/>
</dbReference>
<dbReference type="InterPro" id="IPR028978">
    <property type="entry name" value="Chorismate_lyase_/UTRA_dom_sf"/>
</dbReference>
<dbReference type="Gene3D" id="3.40.1410.10">
    <property type="entry name" value="Chorismate lyase-like"/>
    <property type="match status" value="1"/>
</dbReference>
<feature type="domain" description="UbiC transcription regulator-associated" evidence="1">
    <location>
        <begin position="2"/>
        <end position="43"/>
    </location>
</feature>
<accession>A0A846Y2X6</accession>
<dbReference type="GO" id="GO:0006355">
    <property type="term" value="P:regulation of DNA-templated transcription"/>
    <property type="evidence" value="ECO:0007669"/>
    <property type="project" value="InterPro"/>
</dbReference>
<organism evidence="2 3">
    <name type="scientific">Nocardia vermiculata</name>
    <dbReference type="NCBI Taxonomy" id="257274"/>
    <lineage>
        <taxon>Bacteria</taxon>
        <taxon>Bacillati</taxon>
        <taxon>Actinomycetota</taxon>
        <taxon>Actinomycetes</taxon>
        <taxon>Mycobacteriales</taxon>
        <taxon>Nocardiaceae</taxon>
        <taxon>Nocardia</taxon>
    </lineage>
</organism>
<gene>
    <name evidence="2" type="ORF">HGA08_12225</name>
</gene>
<dbReference type="AlphaFoldDB" id="A0A846Y2X6"/>